<protein>
    <recommendedName>
        <fullName evidence="4">DUF3833 domain-containing protein</fullName>
    </recommendedName>
</protein>
<name>A0A1X9NMD3_9GAMM</name>
<dbReference type="PROSITE" id="PS51257">
    <property type="entry name" value="PROKAR_LIPOPROTEIN"/>
    <property type="match status" value="1"/>
</dbReference>
<dbReference type="RefSeq" id="WP_085759240.1">
    <property type="nucleotide sequence ID" value="NZ_CP019343.1"/>
</dbReference>
<evidence type="ECO:0000313" key="2">
    <source>
        <dbReference type="EMBL" id="ARN75073.1"/>
    </source>
</evidence>
<keyword evidence="3" id="KW-1185">Reference proteome</keyword>
<reference evidence="2 3" key="1">
    <citation type="submission" date="2016-11" db="EMBL/GenBank/DDBJ databases">
        <title>Trade-off between light-utilization and light-protection in marine flavobacteria.</title>
        <authorList>
            <person name="Kumagai Y."/>
        </authorList>
    </citation>
    <scope>NUCLEOTIDE SEQUENCE [LARGE SCALE GENOMIC DNA]</scope>
    <source>
        <strain evidence="2 3">NBRC 107125</strain>
    </source>
</reference>
<dbReference type="AlphaFoldDB" id="A0A1X9NMD3"/>
<evidence type="ECO:0008006" key="4">
    <source>
        <dbReference type="Google" id="ProtNLM"/>
    </source>
</evidence>
<dbReference type="Proteomes" id="UP000193450">
    <property type="component" value="Chromosome"/>
</dbReference>
<dbReference type="OrthoDB" id="5296954at2"/>
<sequence length="181" mass="20159">MFISRLLTKIAIVPALLLILAACSSIEVSDYAQNTPKLVAESFFDGQLRADGVVKDRSGKVIRYFTADIKAYWQDGVGTLEEDFVFDDGEKQRRVWTLTPNGDNRYIGTAGDVIGESEVQLAGNSMFLDYVLRIPYGDGTIDIAIDDRMYWVSPNILINESSMSKFGVHVGQLLLVIQKLE</sequence>
<dbReference type="InterPro" id="IPR024409">
    <property type="entry name" value="DUF3833"/>
</dbReference>
<dbReference type="Pfam" id="PF12915">
    <property type="entry name" value="DUF3833"/>
    <property type="match status" value="1"/>
</dbReference>
<dbReference type="STRING" id="716816.BST96_13685"/>
<accession>A0A1X9NMD3</accession>
<organism evidence="2 3">
    <name type="scientific">Oceanicoccus sagamiensis</name>
    <dbReference type="NCBI Taxonomy" id="716816"/>
    <lineage>
        <taxon>Bacteria</taxon>
        <taxon>Pseudomonadati</taxon>
        <taxon>Pseudomonadota</taxon>
        <taxon>Gammaproteobacteria</taxon>
        <taxon>Cellvibrionales</taxon>
        <taxon>Spongiibacteraceae</taxon>
        <taxon>Oceanicoccus</taxon>
    </lineage>
</organism>
<dbReference type="KEGG" id="osg:BST96_13685"/>
<feature type="chain" id="PRO_5013231202" description="DUF3833 domain-containing protein" evidence="1">
    <location>
        <begin position="33"/>
        <end position="181"/>
    </location>
</feature>
<dbReference type="EMBL" id="CP019343">
    <property type="protein sequence ID" value="ARN75073.1"/>
    <property type="molecule type" value="Genomic_DNA"/>
</dbReference>
<gene>
    <name evidence="2" type="ORF">BST96_13685</name>
</gene>
<keyword evidence="1" id="KW-0732">Signal</keyword>
<feature type="signal peptide" evidence="1">
    <location>
        <begin position="1"/>
        <end position="32"/>
    </location>
</feature>
<evidence type="ECO:0000256" key="1">
    <source>
        <dbReference type="SAM" id="SignalP"/>
    </source>
</evidence>
<proteinExistence type="predicted"/>
<evidence type="ECO:0000313" key="3">
    <source>
        <dbReference type="Proteomes" id="UP000193450"/>
    </source>
</evidence>